<dbReference type="InterPro" id="IPR048469">
    <property type="entry name" value="YchJ-like_M"/>
</dbReference>
<dbReference type="Proteomes" id="UP000663720">
    <property type="component" value="Chromosome"/>
</dbReference>
<accession>A0A975GJU4</accession>
<keyword evidence="3" id="KW-1185">Reference proteome</keyword>
<dbReference type="SUPFAM" id="SSF54427">
    <property type="entry name" value="NTF2-like"/>
    <property type="match status" value="1"/>
</dbReference>
<name>A0A975GJU4_9BACT</name>
<dbReference type="InterPro" id="IPR032710">
    <property type="entry name" value="NTF2-like_dom_sf"/>
</dbReference>
<dbReference type="SUPFAM" id="SSF103642">
    <property type="entry name" value="Sec-C motif"/>
    <property type="match status" value="1"/>
</dbReference>
<dbReference type="Pfam" id="PF17775">
    <property type="entry name" value="YchJ_M-like"/>
    <property type="match status" value="1"/>
</dbReference>
<gene>
    <name evidence="2" type="ORF">dnl_64130</name>
</gene>
<dbReference type="AlphaFoldDB" id="A0A975GJU4"/>
<dbReference type="NCBIfam" id="NF002486">
    <property type="entry name" value="PRK01752.1"/>
    <property type="match status" value="1"/>
</dbReference>
<dbReference type="InterPro" id="IPR004027">
    <property type="entry name" value="SEC_C_motif"/>
</dbReference>
<dbReference type="PANTHER" id="PTHR33747">
    <property type="entry name" value="UPF0225 PROTEIN SCO1677"/>
    <property type="match status" value="1"/>
</dbReference>
<dbReference type="NCBIfam" id="NF002449">
    <property type="entry name" value="PRK01617.1"/>
    <property type="match status" value="1"/>
</dbReference>
<dbReference type="RefSeq" id="WP_207689760.1">
    <property type="nucleotide sequence ID" value="NZ_CP061799.1"/>
</dbReference>
<evidence type="ECO:0000259" key="1">
    <source>
        <dbReference type="Pfam" id="PF17775"/>
    </source>
</evidence>
<dbReference type="Pfam" id="PF02810">
    <property type="entry name" value="SEC-C"/>
    <property type="match status" value="2"/>
</dbReference>
<sequence length="162" mass="18608">MEKCPCGSELDYSNCCEPLIKGEKKADTAEALIRSRYSAYVKKEIDYIAETVHPDQRQEDSRKTIENWAENTQWHKLEILECSQGGPEDITGSVEFTADYTEKGKKRKHHELAVFKKFEDQWYFFDGKAPQIKQVIRSGPKTGRNEPCTCGSGKKYKKCCGR</sequence>
<reference evidence="2" key="1">
    <citation type="journal article" date="2021" name="Microb. Physiol.">
        <title>Proteogenomic Insights into the Physiology of Marine, Sulfate-Reducing, Filamentous Desulfonema limicola and Desulfonema magnum.</title>
        <authorList>
            <person name="Schnaars V."/>
            <person name="Wohlbrand L."/>
            <person name="Scheve S."/>
            <person name="Hinrichs C."/>
            <person name="Reinhardt R."/>
            <person name="Rabus R."/>
        </authorList>
    </citation>
    <scope>NUCLEOTIDE SEQUENCE</scope>
    <source>
        <strain evidence="2">5ac10</strain>
    </source>
</reference>
<dbReference type="Gene3D" id="3.10.450.50">
    <property type="match status" value="1"/>
</dbReference>
<evidence type="ECO:0000313" key="2">
    <source>
        <dbReference type="EMBL" id="QTA83984.1"/>
    </source>
</evidence>
<dbReference type="KEGG" id="dli:dnl_64130"/>
<proteinExistence type="predicted"/>
<dbReference type="EMBL" id="CP061799">
    <property type="protein sequence ID" value="QTA83984.1"/>
    <property type="molecule type" value="Genomic_DNA"/>
</dbReference>
<protein>
    <submittedName>
        <fullName evidence="2">SEC-C motif-containing protein</fullName>
    </submittedName>
</protein>
<dbReference type="PANTHER" id="PTHR33747:SF1">
    <property type="entry name" value="ADENYLATE CYCLASE-ASSOCIATED CAP C-TERMINAL DOMAIN-CONTAINING PROTEIN"/>
    <property type="match status" value="1"/>
</dbReference>
<evidence type="ECO:0000313" key="3">
    <source>
        <dbReference type="Proteomes" id="UP000663720"/>
    </source>
</evidence>
<feature type="domain" description="YchJ-like middle NTF2-like" evidence="1">
    <location>
        <begin position="28"/>
        <end position="127"/>
    </location>
</feature>
<organism evidence="2 3">
    <name type="scientific">Desulfonema limicola</name>
    <dbReference type="NCBI Taxonomy" id="45656"/>
    <lineage>
        <taxon>Bacteria</taxon>
        <taxon>Pseudomonadati</taxon>
        <taxon>Thermodesulfobacteriota</taxon>
        <taxon>Desulfobacteria</taxon>
        <taxon>Desulfobacterales</taxon>
        <taxon>Desulfococcaceae</taxon>
        <taxon>Desulfonema</taxon>
    </lineage>
</organism>